<feature type="compositionally biased region" description="Basic residues" evidence="1">
    <location>
        <begin position="215"/>
        <end position="229"/>
    </location>
</feature>
<dbReference type="EMBL" id="VNIA01000005">
    <property type="protein sequence ID" value="TYP96988.1"/>
    <property type="molecule type" value="Genomic_DNA"/>
</dbReference>
<organism evidence="3 4">
    <name type="scientific">Tenacibaculum adriaticum</name>
    <dbReference type="NCBI Taxonomy" id="413713"/>
    <lineage>
        <taxon>Bacteria</taxon>
        <taxon>Pseudomonadati</taxon>
        <taxon>Bacteroidota</taxon>
        <taxon>Flavobacteriia</taxon>
        <taxon>Flavobacteriales</taxon>
        <taxon>Flavobacteriaceae</taxon>
        <taxon>Tenacibaculum</taxon>
    </lineage>
</organism>
<reference evidence="3 4" key="1">
    <citation type="submission" date="2019-07" db="EMBL/GenBank/DDBJ databases">
        <title>Genomic Encyclopedia of Type Strains, Phase IV (KMG-IV): sequencing the most valuable type-strain genomes for metagenomic binning, comparative biology and taxonomic classification.</title>
        <authorList>
            <person name="Goeker M."/>
        </authorList>
    </citation>
    <scope>NUCLEOTIDE SEQUENCE [LARGE SCALE GENOMIC DNA]</scope>
    <source>
        <strain evidence="3 4">DSM 18961</strain>
    </source>
</reference>
<proteinExistence type="predicted"/>
<gene>
    <name evidence="3" type="ORF">C7447_1051</name>
</gene>
<feature type="chain" id="PRO_5024380303" evidence="2">
    <location>
        <begin position="20"/>
        <end position="245"/>
    </location>
</feature>
<dbReference type="OrthoDB" id="750023at2"/>
<evidence type="ECO:0000313" key="3">
    <source>
        <dbReference type="EMBL" id="TYP96988.1"/>
    </source>
</evidence>
<feature type="compositionally biased region" description="Basic and acidic residues" evidence="1">
    <location>
        <begin position="230"/>
        <end position="239"/>
    </location>
</feature>
<evidence type="ECO:0000256" key="1">
    <source>
        <dbReference type="SAM" id="MobiDB-lite"/>
    </source>
</evidence>
<protein>
    <submittedName>
        <fullName evidence="3">Uncharacterized protein</fullName>
    </submittedName>
</protein>
<dbReference type="AlphaFoldDB" id="A0A5S5DNP5"/>
<dbReference type="RefSeq" id="WP_148870925.1">
    <property type="nucleotide sequence ID" value="NZ_VNIA01000005.1"/>
</dbReference>
<feature type="signal peptide" evidence="2">
    <location>
        <begin position="1"/>
        <end position="19"/>
    </location>
</feature>
<evidence type="ECO:0000313" key="4">
    <source>
        <dbReference type="Proteomes" id="UP000323136"/>
    </source>
</evidence>
<name>A0A5S5DNP5_9FLAO</name>
<keyword evidence="2" id="KW-0732">Signal</keyword>
<dbReference type="Proteomes" id="UP000323136">
    <property type="component" value="Unassembled WGS sequence"/>
</dbReference>
<sequence length="245" mass="29206">MKKGIFLLIGLLSLTSISAKDINTTNNNIGVNYPYNDAVTFTERSVEFLVYLDGNFDFNTHTRNDRYYDYNGMRINSGVKIERDFRGRVRKVGAVFINYDVRGNVSRIGNVFMSYRFGQLSKVGHLKINYDRWGYPHFRGFVKTGRQYNNDYYYNNGLNININLGDVCEYEDAYFYKRDFRNNYRQFKEDNNYFYYKAVPNAKIGKRNKILKRKKPGKKMVKHYKKHQDKRIVKPEQKGRSKRNR</sequence>
<feature type="region of interest" description="Disordered" evidence="1">
    <location>
        <begin position="215"/>
        <end position="245"/>
    </location>
</feature>
<accession>A0A5S5DNP5</accession>
<evidence type="ECO:0000256" key="2">
    <source>
        <dbReference type="SAM" id="SignalP"/>
    </source>
</evidence>
<keyword evidence="4" id="KW-1185">Reference proteome</keyword>
<comment type="caution">
    <text evidence="3">The sequence shown here is derived from an EMBL/GenBank/DDBJ whole genome shotgun (WGS) entry which is preliminary data.</text>
</comment>